<name>A0ABQ0MDM7_MYCCL</name>
<protein>
    <submittedName>
        <fullName evidence="1">Uncharacterized protein</fullName>
    </submittedName>
</protein>
<accession>A0ABQ0MDM7</accession>
<evidence type="ECO:0000313" key="1">
    <source>
        <dbReference type="EMBL" id="GAT61313.1"/>
    </source>
</evidence>
<organism evidence="1 2">
    <name type="scientific">Mycena chlorophos</name>
    <name type="common">Agaric fungus</name>
    <name type="synonym">Agaricus chlorophos</name>
    <dbReference type="NCBI Taxonomy" id="658473"/>
    <lineage>
        <taxon>Eukaryota</taxon>
        <taxon>Fungi</taxon>
        <taxon>Dikarya</taxon>
        <taxon>Basidiomycota</taxon>
        <taxon>Agaricomycotina</taxon>
        <taxon>Agaricomycetes</taxon>
        <taxon>Agaricomycetidae</taxon>
        <taxon>Agaricales</taxon>
        <taxon>Marasmiineae</taxon>
        <taxon>Mycenaceae</taxon>
        <taxon>Mycena</taxon>
    </lineage>
</organism>
<sequence>MVTTGGLVRSQTLRQLFFVGLIRVTGLAPARWQTVEDSSEPDDGRKRRNTAALKLTALHGTRTLPALIHHLRSLANRVLRSFSTRKHHNFFTMLPGGDQPALPSVQPPTSLTFHAVRVPQPHIHPDPISLAPGTSSESYMPPTPCFPRAMDQTLEPLATRLGCTKWTTQRRLGLDAARVVYVVVEIVLIFRRAEYITPRARAPTPAHAHNRQRVRRVSTNQNNDISVHLGVERRRFARWRCDLYNYPPNDFTDAALGSNKFKTSIGWGLALLEGASE</sequence>
<keyword evidence="2" id="KW-1185">Reference proteome</keyword>
<dbReference type="Proteomes" id="UP000815677">
    <property type="component" value="Unassembled WGS sequence"/>
</dbReference>
<evidence type="ECO:0000313" key="2">
    <source>
        <dbReference type="Proteomes" id="UP000815677"/>
    </source>
</evidence>
<reference evidence="1" key="1">
    <citation type="submission" date="2014-09" db="EMBL/GenBank/DDBJ databases">
        <title>Genome sequence of the luminous mushroom Mycena chlorophos for searching fungal bioluminescence genes.</title>
        <authorList>
            <person name="Tanaka Y."/>
            <person name="Kasuga D."/>
            <person name="Oba Y."/>
            <person name="Hase S."/>
            <person name="Sato K."/>
            <person name="Oba Y."/>
            <person name="Sakakibara Y."/>
        </authorList>
    </citation>
    <scope>NUCLEOTIDE SEQUENCE</scope>
</reference>
<proteinExistence type="predicted"/>
<gene>
    <name evidence="1" type="ORF">MCHLO_17346</name>
</gene>
<dbReference type="EMBL" id="DF850021">
    <property type="protein sequence ID" value="GAT61313.1"/>
    <property type="molecule type" value="Genomic_DNA"/>
</dbReference>